<dbReference type="GO" id="GO:0030288">
    <property type="term" value="C:outer membrane-bounded periplasmic space"/>
    <property type="evidence" value="ECO:0007669"/>
    <property type="project" value="InterPro"/>
</dbReference>
<protein>
    <submittedName>
        <fullName evidence="13">Energy transducer TonB</fullName>
    </submittedName>
</protein>
<dbReference type="PANTHER" id="PTHR33446">
    <property type="entry name" value="PROTEIN TONB-RELATED"/>
    <property type="match status" value="1"/>
</dbReference>
<proteinExistence type="inferred from homology"/>
<keyword evidence="6 11" id="KW-0812">Transmembrane</keyword>
<dbReference type="EMBL" id="JRPL02000035">
    <property type="protein sequence ID" value="TLD80317.1"/>
    <property type="molecule type" value="Genomic_DNA"/>
</dbReference>
<dbReference type="GO" id="GO:0015031">
    <property type="term" value="P:protein transport"/>
    <property type="evidence" value="ECO:0007669"/>
    <property type="project" value="UniProtKB-KW"/>
</dbReference>
<evidence type="ECO:0000256" key="1">
    <source>
        <dbReference type="ARBA" id="ARBA00004383"/>
    </source>
</evidence>
<dbReference type="PRINTS" id="PR01374">
    <property type="entry name" value="TONBPROTEIN"/>
</dbReference>
<evidence type="ECO:0000256" key="5">
    <source>
        <dbReference type="ARBA" id="ARBA00022519"/>
    </source>
</evidence>
<feature type="transmembrane region" description="Helical" evidence="11">
    <location>
        <begin position="16"/>
        <end position="35"/>
    </location>
</feature>
<dbReference type="PROSITE" id="PS52015">
    <property type="entry name" value="TONB_CTD"/>
    <property type="match status" value="1"/>
</dbReference>
<gene>
    <name evidence="13" type="ORF">LS81_009655</name>
</gene>
<evidence type="ECO:0000256" key="11">
    <source>
        <dbReference type="SAM" id="Phobius"/>
    </source>
</evidence>
<evidence type="ECO:0000256" key="3">
    <source>
        <dbReference type="ARBA" id="ARBA00022448"/>
    </source>
</evidence>
<sequence length="244" mass="27592">MINLELIRNVIKNPSFYGIALAFVGAAGIFGYSIYNNVSIFTEKENGDQFITIQLSAFAPPSKDPIAEKVEQPKAHKPRKHKPKPEQIQAPPKPVPTPLQAMEEPQTKIVEETSETTKEVLQETQAKEATTIAKPDNEALAQENVKIMRYSDGDDDEFLRAIHRAVEKRHVYPPLALQRGYEGEVLVKFYMDVSGKVSRFEIVRNSPHSLLDKAAIRTLKRACKHFPKPLENVYVEIPIVYKRG</sequence>
<evidence type="ECO:0000256" key="8">
    <source>
        <dbReference type="ARBA" id="ARBA00022989"/>
    </source>
</evidence>
<dbReference type="GO" id="GO:0031992">
    <property type="term" value="F:energy transducer activity"/>
    <property type="evidence" value="ECO:0007669"/>
    <property type="project" value="InterPro"/>
</dbReference>
<dbReference type="Proteomes" id="UP000029878">
    <property type="component" value="Unassembled WGS sequence"/>
</dbReference>
<evidence type="ECO:0000256" key="6">
    <source>
        <dbReference type="ARBA" id="ARBA00022692"/>
    </source>
</evidence>
<comment type="subcellular location">
    <subcellularLocation>
        <location evidence="1">Cell inner membrane</location>
        <topology evidence="1">Single-pass membrane protein</topology>
        <orientation evidence="1">Periplasmic side</orientation>
    </subcellularLocation>
</comment>
<comment type="similarity">
    <text evidence="2">Belongs to the TonB family.</text>
</comment>
<dbReference type="RefSeq" id="WP_034346760.1">
    <property type="nucleotide sequence ID" value="NZ_FZNG01000045.1"/>
</dbReference>
<evidence type="ECO:0000256" key="4">
    <source>
        <dbReference type="ARBA" id="ARBA00022475"/>
    </source>
</evidence>
<dbReference type="SUPFAM" id="SSF74653">
    <property type="entry name" value="TolA/TonB C-terminal domain"/>
    <property type="match status" value="1"/>
</dbReference>
<keyword evidence="3" id="KW-0813">Transport</keyword>
<evidence type="ECO:0000313" key="14">
    <source>
        <dbReference type="Proteomes" id="UP000029878"/>
    </source>
</evidence>
<evidence type="ECO:0000256" key="2">
    <source>
        <dbReference type="ARBA" id="ARBA00006555"/>
    </source>
</evidence>
<dbReference type="Gene3D" id="3.30.1150.10">
    <property type="match status" value="1"/>
</dbReference>
<organism evidence="13 14">
    <name type="scientific">Helicobacter trogontum</name>
    <dbReference type="NCBI Taxonomy" id="50960"/>
    <lineage>
        <taxon>Bacteria</taxon>
        <taxon>Pseudomonadati</taxon>
        <taxon>Campylobacterota</taxon>
        <taxon>Epsilonproteobacteria</taxon>
        <taxon>Campylobacterales</taxon>
        <taxon>Helicobacteraceae</taxon>
        <taxon>Helicobacter</taxon>
    </lineage>
</organism>
<dbReference type="InterPro" id="IPR037682">
    <property type="entry name" value="TonB_C"/>
</dbReference>
<keyword evidence="7" id="KW-0653">Protein transport</keyword>
<dbReference type="InterPro" id="IPR051045">
    <property type="entry name" value="TonB-dependent_transducer"/>
</dbReference>
<dbReference type="GO" id="GO:0055085">
    <property type="term" value="P:transmembrane transport"/>
    <property type="evidence" value="ECO:0007669"/>
    <property type="project" value="InterPro"/>
</dbReference>
<dbReference type="InterPro" id="IPR006260">
    <property type="entry name" value="TonB/TolA_C"/>
</dbReference>
<dbReference type="InterPro" id="IPR003538">
    <property type="entry name" value="TonB"/>
</dbReference>
<comment type="caution">
    <text evidence="13">The sequence shown here is derived from an EMBL/GenBank/DDBJ whole genome shotgun (WGS) entry which is preliminary data.</text>
</comment>
<keyword evidence="9 11" id="KW-0472">Membrane</keyword>
<dbReference type="AlphaFoldDB" id="A0A4U8S3S4"/>
<evidence type="ECO:0000259" key="12">
    <source>
        <dbReference type="PROSITE" id="PS52015"/>
    </source>
</evidence>
<evidence type="ECO:0000256" key="9">
    <source>
        <dbReference type="ARBA" id="ARBA00023136"/>
    </source>
</evidence>
<feature type="region of interest" description="Disordered" evidence="10">
    <location>
        <begin position="71"/>
        <end position="100"/>
    </location>
</feature>
<dbReference type="Pfam" id="PF03544">
    <property type="entry name" value="TonB_C"/>
    <property type="match status" value="1"/>
</dbReference>
<keyword evidence="4" id="KW-1003">Cell membrane</keyword>
<dbReference type="OrthoDB" id="5398495at2"/>
<accession>A0A4U8S3S4</accession>
<evidence type="ECO:0000313" key="13">
    <source>
        <dbReference type="EMBL" id="TLD80317.1"/>
    </source>
</evidence>
<name>A0A4U8S3S4_9HELI</name>
<dbReference type="PANTHER" id="PTHR33446:SF2">
    <property type="entry name" value="PROTEIN TONB"/>
    <property type="match status" value="1"/>
</dbReference>
<keyword evidence="5" id="KW-0997">Cell inner membrane</keyword>
<keyword evidence="8 11" id="KW-1133">Transmembrane helix</keyword>
<feature type="domain" description="TonB C-terminal" evidence="12">
    <location>
        <begin position="157"/>
        <end position="244"/>
    </location>
</feature>
<evidence type="ECO:0000256" key="7">
    <source>
        <dbReference type="ARBA" id="ARBA00022927"/>
    </source>
</evidence>
<dbReference type="GO" id="GO:0098797">
    <property type="term" value="C:plasma membrane protein complex"/>
    <property type="evidence" value="ECO:0007669"/>
    <property type="project" value="TreeGrafter"/>
</dbReference>
<dbReference type="NCBIfam" id="TIGR01352">
    <property type="entry name" value="tonB_Cterm"/>
    <property type="match status" value="1"/>
</dbReference>
<dbReference type="GO" id="GO:0015891">
    <property type="term" value="P:siderophore transport"/>
    <property type="evidence" value="ECO:0007669"/>
    <property type="project" value="InterPro"/>
</dbReference>
<reference evidence="13 14" key="1">
    <citation type="journal article" date="2014" name="Genome Announc.">
        <title>Draft genome sequences of eight enterohepatic helicobacter species isolated from both laboratory and wild rodents.</title>
        <authorList>
            <person name="Sheh A."/>
            <person name="Shen Z."/>
            <person name="Fox J.G."/>
        </authorList>
    </citation>
    <scope>NUCLEOTIDE SEQUENCE [LARGE SCALE GENOMIC DNA]</scope>
    <source>
        <strain evidence="13 14">ATCC 700114</strain>
    </source>
</reference>
<evidence type="ECO:0000256" key="10">
    <source>
        <dbReference type="SAM" id="MobiDB-lite"/>
    </source>
</evidence>